<feature type="non-terminal residue" evidence="2">
    <location>
        <position position="78"/>
    </location>
</feature>
<accession>A0A699XJT7</accession>
<comment type="caution">
    <text evidence="2">The sequence shown here is derived from an EMBL/GenBank/DDBJ whole genome shotgun (WGS) entry which is preliminary data.</text>
</comment>
<protein>
    <submittedName>
        <fullName evidence="2">Uncharacterized protein</fullName>
    </submittedName>
</protein>
<proteinExistence type="predicted"/>
<dbReference type="AlphaFoldDB" id="A0A699XJT7"/>
<reference evidence="2" key="1">
    <citation type="journal article" date="2019" name="Sci. Rep.">
        <title>Draft genome of Tanacetum cinerariifolium, the natural source of mosquito coil.</title>
        <authorList>
            <person name="Yamashiro T."/>
            <person name="Shiraishi A."/>
            <person name="Satake H."/>
            <person name="Nakayama K."/>
        </authorList>
    </citation>
    <scope>NUCLEOTIDE SEQUENCE</scope>
</reference>
<feature type="region of interest" description="Disordered" evidence="1">
    <location>
        <begin position="24"/>
        <end position="62"/>
    </location>
</feature>
<evidence type="ECO:0000313" key="2">
    <source>
        <dbReference type="EMBL" id="GFD59463.1"/>
    </source>
</evidence>
<dbReference type="EMBL" id="BKCJ011865283">
    <property type="protein sequence ID" value="GFD59463.1"/>
    <property type="molecule type" value="Genomic_DNA"/>
</dbReference>
<gene>
    <name evidence="2" type="ORF">Tci_931432</name>
</gene>
<sequence length="78" mass="8646">MLEFKAYKEYYAFATGAVPLKTKTSYKKKAKEPATSKTTSESVSKGPRLRTQVKMKQPTKKTKAKGLIMLTEAALSEA</sequence>
<feature type="compositionally biased region" description="Basic residues" evidence="1">
    <location>
        <begin position="47"/>
        <end position="62"/>
    </location>
</feature>
<organism evidence="2">
    <name type="scientific">Tanacetum cinerariifolium</name>
    <name type="common">Dalmatian daisy</name>
    <name type="synonym">Chrysanthemum cinerariifolium</name>
    <dbReference type="NCBI Taxonomy" id="118510"/>
    <lineage>
        <taxon>Eukaryota</taxon>
        <taxon>Viridiplantae</taxon>
        <taxon>Streptophyta</taxon>
        <taxon>Embryophyta</taxon>
        <taxon>Tracheophyta</taxon>
        <taxon>Spermatophyta</taxon>
        <taxon>Magnoliopsida</taxon>
        <taxon>eudicotyledons</taxon>
        <taxon>Gunneridae</taxon>
        <taxon>Pentapetalae</taxon>
        <taxon>asterids</taxon>
        <taxon>campanulids</taxon>
        <taxon>Asterales</taxon>
        <taxon>Asteraceae</taxon>
        <taxon>Asteroideae</taxon>
        <taxon>Anthemideae</taxon>
        <taxon>Anthemidinae</taxon>
        <taxon>Tanacetum</taxon>
    </lineage>
</organism>
<name>A0A699XJT7_TANCI</name>
<evidence type="ECO:0000256" key="1">
    <source>
        <dbReference type="SAM" id="MobiDB-lite"/>
    </source>
</evidence>